<feature type="compositionally biased region" description="Polar residues" evidence="1">
    <location>
        <begin position="245"/>
        <end position="255"/>
    </location>
</feature>
<dbReference type="Proteomes" id="UP000054662">
    <property type="component" value="Unassembled WGS sequence"/>
</dbReference>
<dbReference type="RefSeq" id="WP_058492356.1">
    <property type="nucleotide sequence ID" value="NZ_CBCRUR010000006.1"/>
</dbReference>
<proteinExistence type="predicted"/>
<evidence type="ECO:0000256" key="1">
    <source>
        <dbReference type="SAM" id="MobiDB-lite"/>
    </source>
</evidence>
<organism evidence="2 3">
    <name type="scientific">Legionella worsleiensis</name>
    <dbReference type="NCBI Taxonomy" id="45076"/>
    <lineage>
        <taxon>Bacteria</taxon>
        <taxon>Pseudomonadati</taxon>
        <taxon>Pseudomonadota</taxon>
        <taxon>Gammaproteobacteria</taxon>
        <taxon>Legionellales</taxon>
        <taxon>Legionellaceae</taxon>
        <taxon>Legionella</taxon>
    </lineage>
</organism>
<dbReference type="Pfam" id="PF23131">
    <property type="entry name" value="DotY"/>
    <property type="match status" value="1"/>
</dbReference>
<sequence length="255" mass="28040">MAQKPLPPKETLLQCMSLAGSSIEGAEYFAQQFRQLLIDTKMLKECQDIMDKVNEYAEFVRHKLTANTQPWLGEQRYLTDFQNMQENLASAAAQKLSGQIDNSINLDIAFGSSGQLLRGYSAADGSALPSEQIASLDTLLTAWFAKQNKLSKDGTIYEIDYDGELITAANGAQVHANREDLIKKMMSEDAGFKTYMQEKGVNIAVQLHDYPEEYSVPETVQSVEQVSQAAKQPVAEKTNEIEPTISPSGGMSAGS</sequence>
<dbReference type="EMBL" id="LNZC01000004">
    <property type="protein sequence ID" value="KTD81481.1"/>
    <property type="molecule type" value="Genomic_DNA"/>
</dbReference>
<dbReference type="PATRIC" id="fig|45076.6.peg.574"/>
<dbReference type="OrthoDB" id="5635174at2"/>
<dbReference type="CDD" id="cd22643">
    <property type="entry name" value="DotY_NTD"/>
    <property type="match status" value="1"/>
</dbReference>
<protein>
    <submittedName>
        <fullName evidence="2">Substrate of the Dot/Icm secretion system</fullName>
    </submittedName>
</protein>
<dbReference type="STRING" id="45076.Lwor_0519"/>
<keyword evidence="3" id="KW-1185">Reference proteome</keyword>
<gene>
    <name evidence="2" type="ORF">Lwor_0519</name>
</gene>
<feature type="region of interest" description="Disordered" evidence="1">
    <location>
        <begin position="225"/>
        <end position="255"/>
    </location>
</feature>
<dbReference type="InterPro" id="IPR049927">
    <property type="entry name" value="DotY_N"/>
</dbReference>
<evidence type="ECO:0000313" key="3">
    <source>
        <dbReference type="Proteomes" id="UP000054662"/>
    </source>
</evidence>
<name>A0A0W1AJM2_9GAMM</name>
<dbReference type="AlphaFoldDB" id="A0A0W1AJM2"/>
<evidence type="ECO:0000313" key="2">
    <source>
        <dbReference type="EMBL" id="KTD81481.1"/>
    </source>
</evidence>
<accession>A0A0W1AJM2</accession>
<comment type="caution">
    <text evidence="2">The sequence shown here is derived from an EMBL/GenBank/DDBJ whole genome shotgun (WGS) entry which is preliminary data.</text>
</comment>
<reference evidence="2 3" key="1">
    <citation type="submission" date="2015-11" db="EMBL/GenBank/DDBJ databases">
        <title>Genomic analysis of 38 Legionella species identifies large and diverse effector repertoires.</title>
        <authorList>
            <person name="Burstein D."/>
            <person name="Amaro F."/>
            <person name="Zusman T."/>
            <person name="Lifshitz Z."/>
            <person name="Cohen O."/>
            <person name="Gilbert J.A."/>
            <person name="Pupko T."/>
            <person name="Shuman H.A."/>
            <person name="Segal G."/>
        </authorList>
    </citation>
    <scope>NUCLEOTIDE SEQUENCE [LARGE SCALE GENOMIC DNA]</scope>
    <source>
        <strain evidence="2 3">ATCC 49508</strain>
    </source>
</reference>
<dbReference type="InterPro" id="IPR056465">
    <property type="entry name" value="DotY"/>
</dbReference>